<reference evidence="4 5" key="1">
    <citation type="journal article" date="2019" name="Environ. Microbiol.">
        <title>Species interactions and distinct microbial communities in high Arctic permafrost affected cryosols are associated with the CH4 and CO2 gas fluxes.</title>
        <authorList>
            <person name="Altshuler I."/>
            <person name="Hamel J."/>
            <person name="Turney S."/>
            <person name="Magnuson E."/>
            <person name="Levesque R."/>
            <person name="Greer C."/>
            <person name="Whyte L.G."/>
        </authorList>
    </citation>
    <scope>NUCLEOTIDE SEQUENCE [LARGE SCALE GENOMIC DNA]</scope>
    <source>
        <strain evidence="4 5">S5.20</strain>
    </source>
</reference>
<dbReference type="Proteomes" id="UP000320095">
    <property type="component" value="Unassembled WGS sequence"/>
</dbReference>
<dbReference type="EMBL" id="RCZG01000007">
    <property type="protein sequence ID" value="TPG32770.1"/>
    <property type="molecule type" value="Genomic_DNA"/>
</dbReference>
<feature type="transmembrane region" description="Helical" evidence="2">
    <location>
        <begin position="210"/>
        <end position="229"/>
    </location>
</feature>
<feature type="transmembrane region" description="Helical" evidence="2">
    <location>
        <begin position="60"/>
        <end position="82"/>
    </location>
</feature>
<comment type="caution">
    <text evidence="4">The sequence shown here is derived from an EMBL/GenBank/DDBJ whole genome shotgun (WGS) entry which is preliminary data.</text>
</comment>
<feature type="transmembrane region" description="Helical" evidence="2">
    <location>
        <begin position="145"/>
        <end position="167"/>
    </location>
</feature>
<keyword evidence="2" id="KW-0812">Transmembrane</keyword>
<dbReference type="PANTHER" id="PTHR22911:SF137">
    <property type="entry name" value="SOLUTE CARRIER FAMILY 35 MEMBER G2-RELATED"/>
    <property type="match status" value="1"/>
</dbReference>
<gene>
    <name evidence="4" type="ORF">EAH80_18395</name>
</gene>
<comment type="similarity">
    <text evidence="1">Belongs to the EamA transporter family.</text>
</comment>
<dbReference type="GO" id="GO:0016020">
    <property type="term" value="C:membrane"/>
    <property type="evidence" value="ECO:0007669"/>
    <property type="project" value="InterPro"/>
</dbReference>
<dbReference type="InterPro" id="IPR037185">
    <property type="entry name" value="EmrE-like"/>
</dbReference>
<organism evidence="4 5">
    <name type="scientific">Mycolicibacterium hodleri</name>
    <dbReference type="NCBI Taxonomy" id="49897"/>
    <lineage>
        <taxon>Bacteria</taxon>
        <taxon>Bacillati</taxon>
        <taxon>Actinomycetota</taxon>
        <taxon>Actinomycetes</taxon>
        <taxon>Mycobacteriales</taxon>
        <taxon>Mycobacteriaceae</taxon>
        <taxon>Mycolicibacterium</taxon>
    </lineage>
</organism>
<accession>A0A502E8I5</accession>
<evidence type="ECO:0000256" key="2">
    <source>
        <dbReference type="SAM" id="Phobius"/>
    </source>
</evidence>
<evidence type="ECO:0000256" key="1">
    <source>
        <dbReference type="ARBA" id="ARBA00007362"/>
    </source>
</evidence>
<feature type="transmembrane region" description="Helical" evidence="2">
    <location>
        <begin position="31"/>
        <end position="54"/>
    </location>
</feature>
<dbReference type="Pfam" id="PF00892">
    <property type="entry name" value="EamA"/>
    <property type="match status" value="2"/>
</dbReference>
<feature type="transmembrane region" description="Helical" evidence="2">
    <location>
        <begin position="6"/>
        <end position="24"/>
    </location>
</feature>
<dbReference type="OrthoDB" id="68076at2"/>
<dbReference type="InterPro" id="IPR000620">
    <property type="entry name" value="EamA_dom"/>
</dbReference>
<evidence type="ECO:0000259" key="3">
    <source>
        <dbReference type="Pfam" id="PF00892"/>
    </source>
</evidence>
<feature type="domain" description="EamA" evidence="3">
    <location>
        <begin position="3"/>
        <end position="132"/>
    </location>
</feature>
<feature type="transmembrane region" description="Helical" evidence="2">
    <location>
        <begin position="235"/>
        <end position="256"/>
    </location>
</feature>
<feature type="domain" description="EamA" evidence="3">
    <location>
        <begin position="150"/>
        <end position="278"/>
    </location>
</feature>
<dbReference type="AlphaFoldDB" id="A0A502E8I5"/>
<protein>
    <submittedName>
        <fullName evidence="4">DMT family transporter</fullName>
    </submittedName>
</protein>
<feature type="transmembrane region" description="Helical" evidence="2">
    <location>
        <begin position="115"/>
        <end position="133"/>
    </location>
</feature>
<proteinExistence type="inferred from homology"/>
<keyword evidence="2" id="KW-1133">Transmembrane helix</keyword>
<dbReference type="SUPFAM" id="SSF103481">
    <property type="entry name" value="Multidrug resistance efflux transporter EmrE"/>
    <property type="match status" value="2"/>
</dbReference>
<keyword evidence="2" id="KW-0472">Membrane</keyword>
<evidence type="ECO:0000313" key="4">
    <source>
        <dbReference type="EMBL" id="TPG32770.1"/>
    </source>
</evidence>
<name>A0A502E8I5_9MYCO</name>
<evidence type="ECO:0000313" key="5">
    <source>
        <dbReference type="Proteomes" id="UP000320095"/>
    </source>
</evidence>
<keyword evidence="5" id="KW-1185">Reference proteome</keyword>
<dbReference type="RefSeq" id="WP_140693900.1">
    <property type="nucleotide sequence ID" value="NZ_RCZG01000007.1"/>
</dbReference>
<dbReference type="PANTHER" id="PTHR22911">
    <property type="entry name" value="ACYL-MALONYL CONDENSING ENZYME-RELATED"/>
    <property type="match status" value="1"/>
</dbReference>
<feature type="transmembrane region" description="Helical" evidence="2">
    <location>
        <begin position="89"/>
        <end position="109"/>
    </location>
</feature>
<feature type="transmembrane region" description="Helical" evidence="2">
    <location>
        <begin position="263"/>
        <end position="281"/>
    </location>
</feature>
<feature type="transmembrane region" description="Helical" evidence="2">
    <location>
        <begin position="179"/>
        <end position="198"/>
    </location>
</feature>
<sequence length="282" mass="28737">MVGPAFAVLSGIGYGVSDFVGGLASRRVAALRVVLVSYPVALVLLTALAFAVGGHVSTPAIVWGGLCGLSQAFGVWWFYAALGTGPMSLVSPLTAILVAGVPIVAGVTLGERPSVLAYAGIALALIAVVLVSREVGDKDSTEHRFTTKVAWLTLGAGLAFGLNFVLIDQAPIEAQLWPLVFARLSASLMVLVIAVVSGNLAVPSGVPLKLALAAGVLDTISNVAMLLALHASMLSLTSVLISLYPAGTVGLALVVLKEKVTRWQAAGMALALMSVGMIAAGR</sequence>